<dbReference type="AlphaFoldDB" id="A0A4R2TB87"/>
<comment type="caution">
    <text evidence="4">The sequence shown here is derived from an EMBL/GenBank/DDBJ whole genome shotgun (WGS) entry which is preliminary data.</text>
</comment>
<keyword evidence="5" id="KW-1185">Reference proteome</keyword>
<accession>A0A4R2TB87</accession>
<dbReference type="Gene3D" id="6.10.250.2410">
    <property type="match status" value="1"/>
</dbReference>
<comment type="subcellular location">
    <subcellularLocation>
        <location evidence="3">Cytoplasm</location>
    </subcellularLocation>
    <text evidence="3">Associated with two foci at the outer edges of the nucleoid region in young cells, and at four foci within both cell halves in older cells.</text>
</comment>
<evidence type="ECO:0000313" key="4">
    <source>
        <dbReference type="EMBL" id="TCP99066.1"/>
    </source>
</evidence>
<dbReference type="RefSeq" id="WP_132849271.1">
    <property type="nucleotide sequence ID" value="NZ_CP058648.1"/>
</dbReference>
<reference evidence="4 5" key="1">
    <citation type="submission" date="2019-03" db="EMBL/GenBank/DDBJ databases">
        <title>Genomic Encyclopedia of Type Strains, Phase IV (KMG-IV): sequencing the most valuable type-strain genomes for metagenomic binning, comparative biology and taxonomic classification.</title>
        <authorList>
            <person name="Goeker M."/>
        </authorList>
    </citation>
    <scope>NUCLEOTIDE SEQUENCE [LARGE SCALE GENOMIC DNA]</scope>
    <source>
        <strain evidence="4 5">DSM 100013</strain>
    </source>
</reference>
<keyword evidence="1 3" id="KW-0159">Chromosome partition</keyword>
<sequence length="250" mass="29366">MSYKIKIETFEGPFDLLLHLVEKNQVDIYDIPITKITEQYLDYIRQLNEIDLEVTSEFLLMAATLIEIKSRMLLPVNKGTGVTLEEELDPRGDLVRRMLEYKKFKEISQQLKLREEYSNKIISKKREEIVFDNDKDTLKDIDLDELISAFNKLIFRQKTISKNQPVHNVRKIHRDVVTIEEKITEILCLLEHSISINFNELFSIETSKVELITTFLAILELIKIKKVMIVQDLCYSQIIIMPYSNNIRGV</sequence>
<dbReference type="PANTHER" id="PTHR33969:SF2">
    <property type="entry name" value="SEGREGATION AND CONDENSATION PROTEIN A"/>
    <property type="match status" value="1"/>
</dbReference>
<keyword evidence="3" id="KW-0132">Cell division</keyword>
<dbReference type="GO" id="GO:0051301">
    <property type="term" value="P:cell division"/>
    <property type="evidence" value="ECO:0007669"/>
    <property type="project" value="UniProtKB-KW"/>
</dbReference>
<evidence type="ECO:0000256" key="2">
    <source>
        <dbReference type="ARBA" id="ARBA00044777"/>
    </source>
</evidence>
<dbReference type="GO" id="GO:0007059">
    <property type="term" value="P:chromosome segregation"/>
    <property type="evidence" value="ECO:0007669"/>
    <property type="project" value="UniProtKB-UniRule"/>
</dbReference>
<dbReference type="PANTHER" id="PTHR33969">
    <property type="entry name" value="SEGREGATION AND CONDENSATION PROTEIN A"/>
    <property type="match status" value="1"/>
</dbReference>
<proteinExistence type="inferred from homology"/>
<keyword evidence="3" id="KW-0131">Cell cycle</keyword>
<dbReference type="InterPro" id="IPR023093">
    <property type="entry name" value="ScpA-like_C"/>
</dbReference>
<name>A0A4R2TB87_9FIRM</name>
<dbReference type="GO" id="GO:0005737">
    <property type="term" value="C:cytoplasm"/>
    <property type="evidence" value="ECO:0007669"/>
    <property type="project" value="UniProtKB-SubCell"/>
</dbReference>
<dbReference type="Gene3D" id="1.10.10.580">
    <property type="entry name" value="Structural maintenance of chromosome 1. Chain E"/>
    <property type="match status" value="1"/>
</dbReference>
<dbReference type="Pfam" id="PF02616">
    <property type="entry name" value="SMC_ScpA"/>
    <property type="match status" value="1"/>
</dbReference>
<comment type="function">
    <text evidence="3">Participates in chromosomal partition during cell division. May act via the formation of a condensin-like complex containing Smc and ScpB that pull DNA away from mid-cell into both cell halves.</text>
</comment>
<dbReference type="GO" id="GO:0006260">
    <property type="term" value="P:DNA replication"/>
    <property type="evidence" value="ECO:0007669"/>
    <property type="project" value="UniProtKB-UniRule"/>
</dbReference>
<dbReference type="HAMAP" id="MF_01805">
    <property type="entry name" value="ScpA"/>
    <property type="match status" value="1"/>
</dbReference>
<protein>
    <recommendedName>
        <fullName evidence="2 3">Segregation and condensation protein A</fullName>
    </recommendedName>
</protein>
<evidence type="ECO:0000256" key="3">
    <source>
        <dbReference type="HAMAP-Rule" id="MF_01805"/>
    </source>
</evidence>
<dbReference type="Proteomes" id="UP000295504">
    <property type="component" value="Unassembled WGS sequence"/>
</dbReference>
<evidence type="ECO:0000256" key="1">
    <source>
        <dbReference type="ARBA" id="ARBA00022829"/>
    </source>
</evidence>
<dbReference type="InterPro" id="IPR003768">
    <property type="entry name" value="ScpA"/>
</dbReference>
<dbReference type="EMBL" id="SLYC01000037">
    <property type="protein sequence ID" value="TCP99066.1"/>
    <property type="molecule type" value="Genomic_DNA"/>
</dbReference>
<keyword evidence="3" id="KW-0963">Cytoplasm</keyword>
<comment type="subunit">
    <text evidence="3">Component of a cohesin-like complex composed of ScpA, ScpB and the Smc homodimer, in which ScpA and ScpB bind to the head domain of Smc. The presence of the three proteins is required for the association of the complex with DNA.</text>
</comment>
<gene>
    <name evidence="3" type="primary">scpA</name>
    <name evidence="4" type="ORF">EDD79_103729</name>
</gene>
<comment type="similarity">
    <text evidence="3">Belongs to the ScpA family.</text>
</comment>
<organism evidence="4 5">
    <name type="scientific">Serpentinicella alkaliphila</name>
    <dbReference type="NCBI Taxonomy" id="1734049"/>
    <lineage>
        <taxon>Bacteria</taxon>
        <taxon>Bacillati</taxon>
        <taxon>Bacillota</taxon>
        <taxon>Clostridia</taxon>
        <taxon>Peptostreptococcales</taxon>
        <taxon>Natronincolaceae</taxon>
        <taxon>Serpentinicella</taxon>
    </lineage>
</organism>
<dbReference type="OrthoDB" id="9811016at2"/>
<evidence type="ECO:0000313" key="5">
    <source>
        <dbReference type="Proteomes" id="UP000295504"/>
    </source>
</evidence>